<dbReference type="EC" id="3.6.1.31" evidence="3"/>
<dbReference type="AlphaFoldDB" id="A0A3B0UWQ7"/>
<dbReference type="EMBL" id="UOEU01000437">
    <property type="protein sequence ID" value="VAW33280.1"/>
    <property type="molecule type" value="Genomic_DNA"/>
</dbReference>
<dbReference type="InterPro" id="IPR021130">
    <property type="entry name" value="PRib-ATP_PPHydrolase-like"/>
</dbReference>
<organism evidence="9">
    <name type="scientific">hydrothermal vent metagenome</name>
    <dbReference type="NCBI Taxonomy" id="652676"/>
    <lineage>
        <taxon>unclassified sequences</taxon>
        <taxon>metagenomes</taxon>
        <taxon>ecological metagenomes</taxon>
    </lineage>
</organism>
<dbReference type="InterPro" id="IPR008179">
    <property type="entry name" value="HisE"/>
</dbReference>
<evidence type="ECO:0000256" key="3">
    <source>
        <dbReference type="ARBA" id="ARBA00012414"/>
    </source>
</evidence>
<keyword evidence="8" id="KW-0368">Histidine biosynthesis</keyword>
<keyword evidence="7" id="KW-0067">ATP-binding</keyword>
<proteinExistence type="inferred from homology"/>
<dbReference type="GO" id="GO:0000105">
    <property type="term" value="P:L-histidine biosynthetic process"/>
    <property type="evidence" value="ECO:0007669"/>
    <property type="project" value="UniProtKB-UniPathway"/>
</dbReference>
<dbReference type="PANTHER" id="PTHR42945">
    <property type="entry name" value="HISTIDINE BIOSYNTHESIS BIFUNCTIONAL PROTEIN"/>
    <property type="match status" value="1"/>
</dbReference>
<comment type="catalytic activity">
    <reaction evidence="1">
        <text>1-(5-phospho-beta-D-ribosyl)-ATP + H2O = 1-(5-phospho-beta-D-ribosyl)-5'-AMP + diphosphate + H(+)</text>
        <dbReference type="Rhea" id="RHEA:22828"/>
        <dbReference type="ChEBI" id="CHEBI:15377"/>
        <dbReference type="ChEBI" id="CHEBI:15378"/>
        <dbReference type="ChEBI" id="CHEBI:33019"/>
        <dbReference type="ChEBI" id="CHEBI:59457"/>
        <dbReference type="ChEBI" id="CHEBI:73183"/>
        <dbReference type="EC" id="3.6.1.31"/>
    </reaction>
</comment>
<gene>
    <name evidence="9" type="ORF">MNBD_CHLOROFLEXI01-5125</name>
</gene>
<dbReference type="UniPathway" id="UPA00031">
    <property type="reaction ID" value="UER00007"/>
</dbReference>
<dbReference type="SUPFAM" id="SSF101386">
    <property type="entry name" value="all-alpha NTP pyrophosphatases"/>
    <property type="match status" value="1"/>
</dbReference>
<dbReference type="HAMAP" id="MF_01020">
    <property type="entry name" value="HisE"/>
    <property type="match status" value="1"/>
</dbReference>
<dbReference type="FunFam" id="1.10.287.1080:FF:000002">
    <property type="entry name" value="Histidine biosynthesis bifunctional protein HisIE"/>
    <property type="match status" value="1"/>
</dbReference>
<comment type="pathway">
    <text evidence="2">Amino-acid biosynthesis; L-histidine biosynthesis; L-histidine from 5-phospho-alpha-D-ribose 1-diphosphate: step 2/9.</text>
</comment>
<evidence type="ECO:0000256" key="4">
    <source>
        <dbReference type="ARBA" id="ARBA00022605"/>
    </source>
</evidence>
<evidence type="ECO:0000256" key="1">
    <source>
        <dbReference type="ARBA" id="ARBA00001460"/>
    </source>
</evidence>
<dbReference type="PANTHER" id="PTHR42945:SF1">
    <property type="entry name" value="HISTIDINE BIOSYNTHESIS BIFUNCTIONAL PROTEIN HIS7"/>
    <property type="match status" value="1"/>
</dbReference>
<keyword evidence="5" id="KW-0547">Nucleotide-binding</keyword>
<dbReference type="Pfam" id="PF01503">
    <property type="entry name" value="PRA-PH"/>
    <property type="match status" value="1"/>
</dbReference>
<evidence type="ECO:0000256" key="8">
    <source>
        <dbReference type="ARBA" id="ARBA00023102"/>
    </source>
</evidence>
<evidence type="ECO:0000256" key="7">
    <source>
        <dbReference type="ARBA" id="ARBA00022840"/>
    </source>
</evidence>
<evidence type="ECO:0000256" key="2">
    <source>
        <dbReference type="ARBA" id="ARBA00005204"/>
    </source>
</evidence>
<reference evidence="9" key="1">
    <citation type="submission" date="2018-06" db="EMBL/GenBank/DDBJ databases">
        <authorList>
            <person name="Zhirakovskaya E."/>
        </authorList>
    </citation>
    <scope>NUCLEOTIDE SEQUENCE</scope>
</reference>
<keyword evidence="4" id="KW-0028">Amino-acid biosynthesis</keyword>
<dbReference type="NCBIfam" id="TIGR03188">
    <property type="entry name" value="histidine_hisI"/>
    <property type="match status" value="1"/>
</dbReference>
<accession>A0A3B0UWQ7</accession>
<name>A0A3B0UWQ7_9ZZZZ</name>
<evidence type="ECO:0000313" key="9">
    <source>
        <dbReference type="EMBL" id="VAW33280.1"/>
    </source>
</evidence>
<dbReference type="Gene3D" id="1.10.287.1080">
    <property type="entry name" value="MazG-like"/>
    <property type="match status" value="1"/>
</dbReference>
<dbReference type="GO" id="GO:0005524">
    <property type="term" value="F:ATP binding"/>
    <property type="evidence" value="ECO:0007669"/>
    <property type="project" value="UniProtKB-KW"/>
</dbReference>
<dbReference type="GO" id="GO:0004636">
    <property type="term" value="F:phosphoribosyl-ATP diphosphatase activity"/>
    <property type="evidence" value="ECO:0007669"/>
    <property type="project" value="UniProtKB-EC"/>
</dbReference>
<keyword evidence="6 9" id="KW-0378">Hydrolase</keyword>
<evidence type="ECO:0000256" key="5">
    <source>
        <dbReference type="ARBA" id="ARBA00022741"/>
    </source>
</evidence>
<evidence type="ECO:0000256" key="6">
    <source>
        <dbReference type="ARBA" id="ARBA00022801"/>
    </source>
</evidence>
<dbReference type="CDD" id="cd11534">
    <property type="entry name" value="NTP-PPase_HisIE_like"/>
    <property type="match status" value="1"/>
</dbReference>
<sequence>MSNFIDQLFVVLQERKANPTAGSYTASLLADEDEIVKKIGEEAIEVILAAKGQGGQRIVEETADLVYHLLVLLVSRNLSWDDIQAELASRHQ</sequence>
<protein>
    <recommendedName>
        <fullName evidence="3">phosphoribosyl-ATP diphosphatase</fullName>
        <ecNumber evidence="3">3.6.1.31</ecNumber>
    </recommendedName>
</protein>